<proteinExistence type="inferred from homology"/>
<dbReference type="CDD" id="cd00831">
    <property type="entry name" value="CHS_like"/>
    <property type="match status" value="1"/>
</dbReference>
<dbReference type="PIRSF" id="PIRSF000451">
    <property type="entry name" value="PKS_III"/>
    <property type="match status" value="1"/>
</dbReference>
<dbReference type="InterPro" id="IPR001099">
    <property type="entry name" value="Chalcone/stilbene_synt_N"/>
</dbReference>
<evidence type="ECO:0000256" key="3">
    <source>
        <dbReference type="PIRSR" id="PIRSR000451-1"/>
    </source>
</evidence>
<keyword evidence="2" id="KW-0808">Transferase</keyword>
<dbReference type="AlphaFoldDB" id="A0A1G6SUM2"/>
<dbReference type="PANTHER" id="PTHR11877">
    <property type="entry name" value="HYDROXYMETHYLGLUTARYL-COA SYNTHASE"/>
    <property type="match status" value="1"/>
</dbReference>
<dbReference type="SUPFAM" id="SSF53901">
    <property type="entry name" value="Thiolase-like"/>
    <property type="match status" value="1"/>
</dbReference>
<feature type="domain" description="Chalcone/stilbene synthase C-terminal" evidence="5">
    <location>
        <begin position="251"/>
        <end position="365"/>
    </location>
</feature>
<comment type="similarity">
    <text evidence="1">Belongs to the thiolase-like superfamily. Chalcone/stilbene synthases family.</text>
</comment>
<dbReference type="RefSeq" id="WP_092440909.1">
    <property type="nucleotide sequence ID" value="NZ_FMYP01000101.1"/>
</dbReference>
<evidence type="ECO:0000313" key="6">
    <source>
        <dbReference type="EMBL" id="SDD19976.1"/>
    </source>
</evidence>
<evidence type="ECO:0000313" key="7">
    <source>
        <dbReference type="Proteomes" id="UP000199452"/>
    </source>
</evidence>
<dbReference type="GO" id="GO:0016747">
    <property type="term" value="F:acyltransferase activity, transferring groups other than amino-acyl groups"/>
    <property type="evidence" value="ECO:0007669"/>
    <property type="project" value="InterPro"/>
</dbReference>
<dbReference type="EMBL" id="FMYP01000101">
    <property type="protein sequence ID" value="SDD19976.1"/>
    <property type="molecule type" value="Genomic_DNA"/>
</dbReference>
<reference evidence="6 7" key="1">
    <citation type="submission" date="2016-09" db="EMBL/GenBank/DDBJ databases">
        <authorList>
            <person name="Capua I."/>
            <person name="De Benedictis P."/>
            <person name="Joannis T."/>
            <person name="Lombin L.H."/>
            <person name="Cattoli G."/>
        </authorList>
    </citation>
    <scope>NUCLEOTIDE SEQUENCE [LARGE SCALE GENOMIC DNA]</scope>
    <source>
        <strain evidence="6 7">A7P-90m</strain>
    </source>
</reference>
<dbReference type="Pfam" id="PF02797">
    <property type="entry name" value="Chal_sti_synt_C"/>
    <property type="match status" value="1"/>
</dbReference>
<evidence type="ECO:0000259" key="4">
    <source>
        <dbReference type="Pfam" id="PF00195"/>
    </source>
</evidence>
<organism evidence="6 7">
    <name type="scientific">Williamwhitmania taraxaci</name>
    <dbReference type="NCBI Taxonomy" id="1640674"/>
    <lineage>
        <taxon>Bacteria</taxon>
        <taxon>Pseudomonadati</taxon>
        <taxon>Bacteroidota</taxon>
        <taxon>Bacteroidia</taxon>
        <taxon>Bacteroidales</taxon>
        <taxon>Williamwhitmaniaceae</taxon>
        <taxon>Williamwhitmania</taxon>
    </lineage>
</organism>
<evidence type="ECO:0000259" key="5">
    <source>
        <dbReference type="Pfam" id="PF02797"/>
    </source>
</evidence>
<dbReference type="Gene3D" id="3.40.47.10">
    <property type="match status" value="2"/>
</dbReference>
<dbReference type="InterPro" id="IPR012328">
    <property type="entry name" value="Chalcone/stilbene_synt_C"/>
</dbReference>
<sequence>METGFNESRIISIGTAVPEYSMSQDTILQFMHKEYQDPTASRKLSVLFHQSAINSRHSSIPDFSDTDERSLFPLNHEIPMVAERIDVFRQKALPLSVKAIENAFKNIQVSVAEFGITHLITVTCTGILNPGLDIELMVELNLSPDTFHTSLNFIGCNAAFPALKIADSIVKSEPDARVLIVCVELCTLHFQPKNDSDNLLSNTIFGDGAAAVIMVSESFANEQNKKGFSLKGFSPILLKRGKDFMGWKVNSVNFEMILDAGIPEFIGEELGLLMEAVSDKLQLTPDNINHWAVHPGGKKILQAVERGLQLKDDELKHSYAVLRNYGNMSSPTILFVLNELFKSNPASGETIFAMGFGPGISIDTASMVCHGFV</sequence>
<gene>
    <name evidence="6" type="ORF">SAMN05216323_11017</name>
</gene>
<dbReference type="OrthoDB" id="9786288at2"/>
<dbReference type="GO" id="GO:0030639">
    <property type="term" value="P:polyketide biosynthetic process"/>
    <property type="evidence" value="ECO:0007669"/>
    <property type="project" value="TreeGrafter"/>
</dbReference>
<dbReference type="InterPro" id="IPR011141">
    <property type="entry name" value="Polyketide_synthase_type-III"/>
</dbReference>
<dbReference type="Proteomes" id="UP000199452">
    <property type="component" value="Unassembled WGS sequence"/>
</dbReference>
<feature type="active site" description="Acyl-thioester intermediate" evidence="3">
    <location>
        <position position="156"/>
    </location>
</feature>
<protein>
    <submittedName>
        <fullName evidence="6">Predicted naringenin-chalcone synthase</fullName>
    </submittedName>
</protein>
<feature type="domain" description="Chalcone/stilbene synthase N-terminal" evidence="4">
    <location>
        <begin position="8"/>
        <end position="216"/>
    </location>
</feature>
<evidence type="ECO:0000256" key="2">
    <source>
        <dbReference type="ARBA" id="ARBA00022679"/>
    </source>
</evidence>
<keyword evidence="7" id="KW-1185">Reference proteome</keyword>
<dbReference type="Pfam" id="PF00195">
    <property type="entry name" value="Chal_sti_synt_N"/>
    <property type="match status" value="1"/>
</dbReference>
<name>A0A1G6SUM2_9BACT</name>
<dbReference type="PANTHER" id="PTHR11877:SF46">
    <property type="entry name" value="TYPE III POLYKETIDE SYNTHASE A"/>
    <property type="match status" value="1"/>
</dbReference>
<dbReference type="STRING" id="1640674.SAMN05216323_11017"/>
<accession>A0A1G6SUM2</accession>
<evidence type="ECO:0000256" key="1">
    <source>
        <dbReference type="ARBA" id="ARBA00005531"/>
    </source>
</evidence>
<dbReference type="InterPro" id="IPR016039">
    <property type="entry name" value="Thiolase-like"/>
</dbReference>